<name>A0AAV4DMR7_9GAST</name>
<dbReference type="PANTHER" id="PTHR11802:SF472">
    <property type="entry name" value="SERINE CARBOXYPEPTIDASE CPVL-RELATED"/>
    <property type="match status" value="1"/>
</dbReference>
<dbReference type="AlphaFoldDB" id="A0AAV4DMR7"/>
<organism evidence="7 8">
    <name type="scientific">Plakobranchus ocellatus</name>
    <dbReference type="NCBI Taxonomy" id="259542"/>
    <lineage>
        <taxon>Eukaryota</taxon>
        <taxon>Metazoa</taxon>
        <taxon>Spiralia</taxon>
        <taxon>Lophotrochozoa</taxon>
        <taxon>Mollusca</taxon>
        <taxon>Gastropoda</taxon>
        <taxon>Heterobranchia</taxon>
        <taxon>Euthyneura</taxon>
        <taxon>Panpulmonata</taxon>
        <taxon>Sacoglossa</taxon>
        <taxon>Placobranchoidea</taxon>
        <taxon>Plakobranchidae</taxon>
        <taxon>Plakobranchus</taxon>
    </lineage>
</organism>
<evidence type="ECO:0000256" key="2">
    <source>
        <dbReference type="ARBA" id="ARBA00022645"/>
    </source>
</evidence>
<dbReference type="Proteomes" id="UP000735302">
    <property type="component" value="Unassembled WGS sequence"/>
</dbReference>
<dbReference type="GO" id="GO:0006508">
    <property type="term" value="P:proteolysis"/>
    <property type="evidence" value="ECO:0007669"/>
    <property type="project" value="UniProtKB-KW"/>
</dbReference>
<keyword evidence="3" id="KW-0645">Protease</keyword>
<gene>
    <name evidence="7" type="ORF">PoB_007197400</name>
</gene>
<proteinExistence type="inferred from homology"/>
<comment type="caution">
    <text evidence="7">The sequence shown here is derived from an EMBL/GenBank/DDBJ whole genome shotgun (WGS) entry which is preliminary data.</text>
</comment>
<dbReference type="GO" id="GO:0004185">
    <property type="term" value="F:serine-type carboxypeptidase activity"/>
    <property type="evidence" value="ECO:0007669"/>
    <property type="project" value="InterPro"/>
</dbReference>
<accession>A0AAV4DMR7</accession>
<dbReference type="InterPro" id="IPR029058">
    <property type="entry name" value="AB_hydrolase_fold"/>
</dbReference>
<keyword evidence="4" id="KW-0732">Signal</keyword>
<dbReference type="PANTHER" id="PTHR11802">
    <property type="entry name" value="SERINE PROTEASE FAMILY S10 SERINE CARBOXYPEPTIDASE"/>
    <property type="match status" value="1"/>
</dbReference>
<evidence type="ECO:0000256" key="4">
    <source>
        <dbReference type="ARBA" id="ARBA00022729"/>
    </source>
</evidence>
<comment type="similarity">
    <text evidence="1">Belongs to the peptidase S10 family.</text>
</comment>
<dbReference type="Pfam" id="PF00450">
    <property type="entry name" value="Peptidase_S10"/>
    <property type="match status" value="1"/>
</dbReference>
<evidence type="ECO:0000313" key="7">
    <source>
        <dbReference type="EMBL" id="GFO45469.1"/>
    </source>
</evidence>
<evidence type="ECO:0000256" key="6">
    <source>
        <dbReference type="ARBA" id="ARBA00023180"/>
    </source>
</evidence>
<sequence>MESINSKPTEPLLLSLFLKSRKVKEVERESRVQLDGVNIESYSGYITVDERLDKNLFFWFFPAAKIEPKDAPLVLYLNGGPGYSSLVGLFAEIGPFTVDKDLNIQMADFPWTDTFNVLFVDNPVFVGFSYAKPGHEPKDMNTISDDLYSFLMQFFKLYPKYEGCDFYIGGQSYAGKYVVSLASKIHSQLEGQDSEISFTLKGIYIFSGFLEPFQMLQSYPHLLLSLGMISQTRAQRLGEAITCGIHKHGMQDNQEEATKDILEAVFTQIQNITGFETLNCALYTKDYDWHFEKYLNKPEVQHAIHARASEFSMNSLGTIMHMAEDFGKGVSSELKSLLEHYKFFVNNVRKVSIIKALVCPQVLLVSGQMDILVSVPMIENFLHSLNWSGESQYLAADKVVWKAADREVAGYVTEVKNLTRVVVRNAGHRIAFDQPKWTLEMMTKFVNDQSFVH</sequence>
<evidence type="ECO:0000256" key="3">
    <source>
        <dbReference type="ARBA" id="ARBA00022670"/>
    </source>
</evidence>
<evidence type="ECO:0000313" key="8">
    <source>
        <dbReference type="Proteomes" id="UP000735302"/>
    </source>
</evidence>
<keyword evidence="6" id="KW-0325">Glycoprotein</keyword>
<keyword evidence="8" id="KW-1185">Reference proteome</keyword>
<keyword evidence="2 7" id="KW-0121">Carboxypeptidase</keyword>
<dbReference type="SUPFAM" id="SSF53474">
    <property type="entry name" value="alpha/beta-Hydrolases"/>
    <property type="match status" value="1"/>
</dbReference>
<dbReference type="EMBL" id="BLXT01008059">
    <property type="protein sequence ID" value="GFO45469.1"/>
    <property type="molecule type" value="Genomic_DNA"/>
</dbReference>
<protein>
    <submittedName>
        <fullName evidence="7">Carboxypeptidase</fullName>
    </submittedName>
</protein>
<keyword evidence="5" id="KW-0378">Hydrolase</keyword>
<dbReference type="PRINTS" id="PR00724">
    <property type="entry name" value="CRBOXYPTASEC"/>
</dbReference>
<reference evidence="7 8" key="1">
    <citation type="journal article" date="2021" name="Elife">
        <title>Chloroplast acquisition without the gene transfer in kleptoplastic sea slugs, Plakobranchus ocellatus.</title>
        <authorList>
            <person name="Maeda T."/>
            <person name="Takahashi S."/>
            <person name="Yoshida T."/>
            <person name="Shimamura S."/>
            <person name="Takaki Y."/>
            <person name="Nagai Y."/>
            <person name="Toyoda A."/>
            <person name="Suzuki Y."/>
            <person name="Arimoto A."/>
            <person name="Ishii H."/>
            <person name="Satoh N."/>
            <person name="Nishiyama T."/>
            <person name="Hasebe M."/>
            <person name="Maruyama T."/>
            <person name="Minagawa J."/>
            <person name="Obokata J."/>
            <person name="Shigenobu S."/>
        </authorList>
    </citation>
    <scope>NUCLEOTIDE SEQUENCE [LARGE SCALE GENOMIC DNA]</scope>
</reference>
<evidence type="ECO:0000256" key="1">
    <source>
        <dbReference type="ARBA" id="ARBA00009431"/>
    </source>
</evidence>
<dbReference type="InterPro" id="IPR001563">
    <property type="entry name" value="Peptidase_S10"/>
</dbReference>
<evidence type="ECO:0000256" key="5">
    <source>
        <dbReference type="ARBA" id="ARBA00022801"/>
    </source>
</evidence>
<dbReference type="Gene3D" id="3.40.50.1820">
    <property type="entry name" value="alpha/beta hydrolase"/>
    <property type="match status" value="1"/>
</dbReference>